<evidence type="ECO:0000313" key="10">
    <source>
        <dbReference type="RefSeq" id="XP_064073522.1"/>
    </source>
</evidence>
<evidence type="ECO:0000259" key="8">
    <source>
        <dbReference type="PROSITE" id="PS50240"/>
    </source>
</evidence>
<feature type="signal peptide" evidence="7">
    <location>
        <begin position="1"/>
        <end position="16"/>
    </location>
</feature>
<dbReference type="PANTHER" id="PTHR24276">
    <property type="entry name" value="POLYSERASE-RELATED"/>
    <property type="match status" value="1"/>
</dbReference>
<dbReference type="PRINTS" id="PR00722">
    <property type="entry name" value="CHYMOTRYPSIN"/>
</dbReference>
<dbReference type="InterPro" id="IPR050430">
    <property type="entry name" value="Peptidase_S1"/>
</dbReference>
<dbReference type="SUPFAM" id="SSF50494">
    <property type="entry name" value="Trypsin-like serine proteases"/>
    <property type="match status" value="1"/>
</dbReference>
<evidence type="ECO:0000256" key="3">
    <source>
        <dbReference type="ARBA" id="ARBA00022801"/>
    </source>
</evidence>
<evidence type="ECO:0000256" key="5">
    <source>
        <dbReference type="ARBA" id="ARBA00023157"/>
    </source>
</evidence>
<dbReference type="PROSITE" id="PS50240">
    <property type="entry name" value="TRYPSIN_DOM"/>
    <property type="match status" value="1"/>
</dbReference>
<comment type="similarity">
    <text evidence="1">Belongs to the peptidase S1 family.</text>
</comment>
<evidence type="ECO:0000256" key="1">
    <source>
        <dbReference type="ARBA" id="ARBA00007664"/>
    </source>
</evidence>
<keyword evidence="5" id="KW-1015">Disulfide bond</keyword>
<dbReference type="PROSITE" id="PS00134">
    <property type="entry name" value="TRYPSIN_HIS"/>
    <property type="match status" value="1"/>
</dbReference>
<dbReference type="Gene3D" id="2.40.10.10">
    <property type="entry name" value="Trypsin-like serine proteases"/>
    <property type="match status" value="2"/>
</dbReference>
<keyword evidence="2 6" id="KW-0645">Protease</keyword>
<sequence>MKFLLVVVGLALAVAAEEQIFSNYHEEIGIPEAARIKFAEDAQDFDGSRIVGGQISTLGAHPHLGGLVITLTDGRQSVCGSSLLTNTRLVTAAHCWRHGGVQARQFTVVLGSVRLFSGGLRVNSNNVQMHASYNEDRLANDIAIIVTSHISYTNVIQRIAIASGSNNYAGTWATAAGFGRTADNVGISNSQEKRHVNMQVITNAVCANTFGSDVIIASTLCTATTGGQSTCGGDSGGPLAIGSGTSRTLIGITSFGSRAGCSRGLPAGFARVTSFNSWINARL</sequence>
<dbReference type="InterPro" id="IPR018114">
    <property type="entry name" value="TRYPSIN_HIS"/>
</dbReference>
<dbReference type="InterPro" id="IPR033116">
    <property type="entry name" value="TRYPSIN_SER"/>
</dbReference>
<proteinExistence type="inferred from homology"/>
<reference evidence="10" key="1">
    <citation type="submission" date="2025-08" db="UniProtKB">
        <authorList>
            <consortium name="RefSeq"/>
        </authorList>
    </citation>
    <scope>IDENTIFICATION</scope>
    <source>
        <tissue evidence="10">Whole body</tissue>
    </source>
</reference>
<protein>
    <submittedName>
        <fullName evidence="10">Collagenase-like</fullName>
    </submittedName>
</protein>
<dbReference type="InterPro" id="IPR009003">
    <property type="entry name" value="Peptidase_S1_PA"/>
</dbReference>
<evidence type="ECO:0000313" key="9">
    <source>
        <dbReference type="Proteomes" id="UP001652626"/>
    </source>
</evidence>
<dbReference type="GeneID" id="135193729"/>
<evidence type="ECO:0000256" key="7">
    <source>
        <dbReference type="SAM" id="SignalP"/>
    </source>
</evidence>
<dbReference type="Proteomes" id="UP001652626">
    <property type="component" value="Chromosome 17"/>
</dbReference>
<accession>A0ABM4AQE5</accession>
<keyword evidence="7" id="KW-0732">Signal</keyword>
<dbReference type="PROSITE" id="PS00135">
    <property type="entry name" value="TRYPSIN_SER"/>
    <property type="match status" value="1"/>
</dbReference>
<evidence type="ECO:0000256" key="4">
    <source>
        <dbReference type="ARBA" id="ARBA00022825"/>
    </source>
</evidence>
<evidence type="ECO:0000256" key="6">
    <source>
        <dbReference type="RuleBase" id="RU363034"/>
    </source>
</evidence>
<evidence type="ECO:0000256" key="2">
    <source>
        <dbReference type="ARBA" id="ARBA00022670"/>
    </source>
</evidence>
<name>A0ABM4AQE5_VANTA</name>
<keyword evidence="4 6" id="KW-0720">Serine protease</keyword>
<dbReference type="SMART" id="SM00020">
    <property type="entry name" value="Tryp_SPc"/>
    <property type="match status" value="1"/>
</dbReference>
<keyword evidence="3 6" id="KW-0378">Hydrolase</keyword>
<dbReference type="RefSeq" id="XP_064073522.1">
    <property type="nucleotide sequence ID" value="XM_064217452.1"/>
</dbReference>
<keyword evidence="9" id="KW-1185">Reference proteome</keyword>
<gene>
    <name evidence="10" type="primary">LOC135193729</name>
</gene>
<dbReference type="InterPro" id="IPR043504">
    <property type="entry name" value="Peptidase_S1_PA_chymotrypsin"/>
</dbReference>
<dbReference type="PANTHER" id="PTHR24276:SF91">
    <property type="entry name" value="AT26814P-RELATED"/>
    <property type="match status" value="1"/>
</dbReference>
<feature type="domain" description="Peptidase S1" evidence="8">
    <location>
        <begin position="50"/>
        <end position="283"/>
    </location>
</feature>
<dbReference type="InterPro" id="IPR001254">
    <property type="entry name" value="Trypsin_dom"/>
</dbReference>
<dbReference type="CDD" id="cd00190">
    <property type="entry name" value="Tryp_SPc"/>
    <property type="match status" value="1"/>
</dbReference>
<feature type="chain" id="PRO_5046686278" evidence="7">
    <location>
        <begin position="17"/>
        <end position="283"/>
    </location>
</feature>
<dbReference type="Pfam" id="PF00089">
    <property type="entry name" value="Trypsin"/>
    <property type="match status" value="1"/>
</dbReference>
<organism evidence="9 10">
    <name type="scientific">Vanessa tameamea</name>
    <name type="common">Kamehameha butterfly</name>
    <dbReference type="NCBI Taxonomy" id="334116"/>
    <lineage>
        <taxon>Eukaryota</taxon>
        <taxon>Metazoa</taxon>
        <taxon>Ecdysozoa</taxon>
        <taxon>Arthropoda</taxon>
        <taxon>Hexapoda</taxon>
        <taxon>Insecta</taxon>
        <taxon>Pterygota</taxon>
        <taxon>Neoptera</taxon>
        <taxon>Endopterygota</taxon>
        <taxon>Lepidoptera</taxon>
        <taxon>Glossata</taxon>
        <taxon>Ditrysia</taxon>
        <taxon>Papilionoidea</taxon>
        <taxon>Nymphalidae</taxon>
        <taxon>Nymphalinae</taxon>
        <taxon>Vanessa</taxon>
    </lineage>
</organism>
<dbReference type="InterPro" id="IPR001314">
    <property type="entry name" value="Peptidase_S1A"/>
</dbReference>